<comment type="caution">
    <text evidence="2">The sequence shown here is derived from an EMBL/GenBank/DDBJ whole genome shotgun (WGS) entry which is preliminary data.</text>
</comment>
<evidence type="ECO:0000256" key="1">
    <source>
        <dbReference type="SAM" id="SignalP"/>
    </source>
</evidence>
<name>A0ABS0S752_9HYPH</name>
<sequence length="136" mass="14042">MTITSFVKIKSALITAALAISAFAAPAQAGGFISFNVQPRNADEERVLRTGLGIYALVNGIKDGSIKQKGLANVAGLVQNGRGNLGVVSQKGDGHTGTLIQNGNGNSHGLFQFGRNTNAEIVQNGGGTGATFQWGW</sequence>
<accession>A0ABS0S752</accession>
<keyword evidence="3" id="KW-1185">Reference proteome</keyword>
<reference evidence="2 3" key="1">
    <citation type="submission" date="2020-10" db="EMBL/GenBank/DDBJ databases">
        <title>Aquamicrobium zhengzhouensis sp. nov., a exopolysaccharide producing bacterium isolated from farmland soil.</title>
        <authorList>
            <person name="Wang X."/>
        </authorList>
    </citation>
    <scope>NUCLEOTIDE SEQUENCE [LARGE SCALE GENOMIC DNA]</scope>
    <source>
        <strain evidence="3">cd-1</strain>
    </source>
</reference>
<dbReference type="RefSeq" id="WP_198473115.1">
    <property type="nucleotide sequence ID" value="NZ_JADGMQ010000001.1"/>
</dbReference>
<protein>
    <submittedName>
        <fullName evidence="2">Curlin</fullName>
    </submittedName>
</protein>
<proteinExistence type="predicted"/>
<dbReference type="Proteomes" id="UP000601789">
    <property type="component" value="Unassembled WGS sequence"/>
</dbReference>
<evidence type="ECO:0000313" key="2">
    <source>
        <dbReference type="EMBL" id="MBI1619087.1"/>
    </source>
</evidence>
<feature type="signal peptide" evidence="1">
    <location>
        <begin position="1"/>
        <end position="29"/>
    </location>
</feature>
<keyword evidence="1" id="KW-0732">Signal</keyword>
<gene>
    <name evidence="2" type="ORF">IOD40_00200</name>
</gene>
<evidence type="ECO:0000313" key="3">
    <source>
        <dbReference type="Proteomes" id="UP000601789"/>
    </source>
</evidence>
<organism evidence="2 3">
    <name type="scientific">Aquamicrobium zhengzhouense</name>
    <dbReference type="NCBI Taxonomy" id="2781738"/>
    <lineage>
        <taxon>Bacteria</taxon>
        <taxon>Pseudomonadati</taxon>
        <taxon>Pseudomonadota</taxon>
        <taxon>Alphaproteobacteria</taxon>
        <taxon>Hyphomicrobiales</taxon>
        <taxon>Phyllobacteriaceae</taxon>
        <taxon>Aquamicrobium</taxon>
    </lineage>
</organism>
<feature type="chain" id="PRO_5046229238" evidence="1">
    <location>
        <begin position="30"/>
        <end position="136"/>
    </location>
</feature>
<dbReference type="EMBL" id="JADGMQ010000001">
    <property type="protein sequence ID" value="MBI1619087.1"/>
    <property type="molecule type" value="Genomic_DNA"/>
</dbReference>